<evidence type="ECO:0000256" key="2">
    <source>
        <dbReference type="ARBA" id="ARBA00008782"/>
    </source>
</evidence>
<comment type="subcellular location">
    <subcellularLocation>
        <location evidence="1 9">Nucleus</location>
    </subcellularLocation>
</comment>
<dbReference type="OrthoDB" id="5549158at2759"/>
<dbReference type="Proteomes" id="UP000256964">
    <property type="component" value="Unassembled WGS sequence"/>
</dbReference>
<keyword evidence="11" id="KW-1185">Reference proteome</keyword>
<evidence type="ECO:0000256" key="8">
    <source>
        <dbReference type="ARBA" id="ARBA00031256"/>
    </source>
</evidence>
<dbReference type="STRING" id="139420.A0A371DHR0"/>
<dbReference type="GO" id="GO:0006357">
    <property type="term" value="P:regulation of transcription by RNA polymerase II"/>
    <property type="evidence" value="ECO:0007669"/>
    <property type="project" value="InterPro"/>
</dbReference>
<keyword evidence="7 9" id="KW-0539">Nucleus</keyword>
<organism evidence="10 11">
    <name type="scientific">Lentinus brumalis</name>
    <dbReference type="NCBI Taxonomy" id="2498619"/>
    <lineage>
        <taxon>Eukaryota</taxon>
        <taxon>Fungi</taxon>
        <taxon>Dikarya</taxon>
        <taxon>Basidiomycota</taxon>
        <taxon>Agaricomycotina</taxon>
        <taxon>Agaricomycetes</taxon>
        <taxon>Polyporales</taxon>
        <taxon>Polyporaceae</taxon>
        <taxon>Lentinus</taxon>
    </lineage>
</organism>
<dbReference type="PANTHER" id="PTHR35784">
    <property type="entry name" value="MEDIATOR OF RNA POLYMERASE II TRANSCRIPTION SUBUNIT 5"/>
    <property type="match status" value="1"/>
</dbReference>
<evidence type="ECO:0000313" key="11">
    <source>
        <dbReference type="Proteomes" id="UP000256964"/>
    </source>
</evidence>
<evidence type="ECO:0000256" key="3">
    <source>
        <dbReference type="ARBA" id="ARBA00020628"/>
    </source>
</evidence>
<protein>
    <recommendedName>
        <fullName evidence="3 9">Mediator of RNA polymerase II transcription subunit 5</fullName>
    </recommendedName>
    <alternativeName>
        <fullName evidence="8 9">Mediator complex subunit 5</fullName>
    </alternativeName>
</protein>
<evidence type="ECO:0000256" key="9">
    <source>
        <dbReference type="RuleBase" id="RU364142"/>
    </source>
</evidence>
<dbReference type="EMBL" id="KZ857392">
    <property type="protein sequence ID" value="RDX52074.1"/>
    <property type="molecule type" value="Genomic_DNA"/>
</dbReference>
<evidence type="ECO:0000256" key="6">
    <source>
        <dbReference type="ARBA" id="ARBA00023163"/>
    </source>
</evidence>
<dbReference type="PANTHER" id="PTHR35784:SF1">
    <property type="entry name" value="MEDIATOR OF RNA POLYMERASE II TRANSCRIPTION SUBUNIT 5"/>
    <property type="match status" value="1"/>
</dbReference>
<evidence type="ECO:0000256" key="4">
    <source>
        <dbReference type="ARBA" id="ARBA00023015"/>
    </source>
</evidence>
<reference evidence="10 11" key="1">
    <citation type="journal article" date="2018" name="Biotechnol. Biofuels">
        <title>Integrative visual omics of the white-rot fungus Polyporus brumalis exposes the biotechnological potential of its oxidative enzymes for delignifying raw plant biomass.</title>
        <authorList>
            <person name="Miyauchi S."/>
            <person name="Rancon A."/>
            <person name="Drula E."/>
            <person name="Hage H."/>
            <person name="Chaduli D."/>
            <person name="Favel A."/>
            <person name="Grisel S."/>
            <person name="Henrissat B."/>
            <person name="Herpoel-Gimbert I."/>
            <person name="Ruiz-Duenas F.J."/>
            <person name="Chevret D."/>
            <person name="Hainaut M."/>
            <person name="Lin J."/>
            <person name="Wang M."/>
            <person name="Pangilinan J."/>
            <person name="Lipzen A."/>
            <person name="Lesage-Meessen L."/>
            <person name="Navarro D."/>
            <person name="Riley R."/>
            <person name="Grigoriev I.V."/>
            <person name="Zhou S."/>
            <person name="Raouche S."/>
            <person name="Rosso M.N."/>
        </authorList>
    </citation>
    <scope>NUCLEOTIDE SEQUENCE [LARGE SCALE GENOMIC DNA]</scope>
    <source>
        <strain evidence="10 11">BRFM 1820</strain>
    </source>
</reference>
<comment type="similarity">
    <text evidence="2 9">Belongs to the Mediator complex subunit 5 family.</text>
</comment>
<sequence length="950" mass="103027">MSLSELTRNSYQSGITARKWLALCKLFISKNLSHNAAHSVESEITNSVLILFRDYPGDPTLQAYLKQAIEDGVLSLPTFLTAFLLAAPSLQDAPTLDMLCRVALDHHYASGLPATGSLVPYGEPATRLLSTVQCAMGLMRISYELPVSNFHQLTTSASELLVLLLSCVSDVSQVAPGQAMLYFADANELLQNPRVSGGVRQVLETFAYSLSMYLGDDAKVARETQMMHTLQHTVLGSSSETDIVTCSLVLNHLIICRAGEFGSGDGPHAVAILVSLLRGSSWTPVIFYAQLIISALTCLAQSISPGGPTKAFSIWRAFTIGRLPHLLASFRKVGRPDGISEADWHSALQFALPHVLHRTDLLEKVDNNGQAGVSDSASDKSVMPQAFISEFLYQLLSVGVVEQAVVATINPNLSNDFHPRIGTEAHEAGVDLPGYFEGKLSSDATPEDIEVLLYRAWKDPCCHAAFADVVVKRFTTYSKNMDAESLGLVCKMLCTHEMALDMLSLHAKITDLVAHALAFIEDYDCETVGDPQTAVSHLGDVVLFAEGTIARLNLGSLAFKVGERQLDPGFLRTAGMNVRADSLTGDEPAAFTSWSKALFDPGSEGIEDTILRATRPKTLLKIAPFLFAHAIHSVTESKVKMDKDVLNNGISYFLGPLLNWTLAGVIRFLLSDIQRRGYIAPVQLDVLKTLLTSPSCPPTVLSLSAPNVLRSIPDPLPANIEDILKKSENPPDVKAIRPAALRALGLPIEELHNPLSITPGATDGKNQARQLIINALSAARAGRAPALDLDRCMLLCPPTKFLRMLWDQLIHLLASTVSDMEAPRRFATFVLTIPRTPRSPPLLPIFLHLILPSLVATADNLAATEQTIWVEFLVAVISSSLTGALHLEWALLTTCGEERNVLGQSVTSMSRRLAGDLKRRGNGTVAGMVLQRLTAMQPFVANFPTFAAEV</sequence>
<keyword evidence="4 9" id="KW-0805">Transcription regulation</keyword>
<dbReference type="AlphaFoldDB" id="A0A371DHR0"/>
<proteinExistence type="inferred from homology"/>
<keyword evidence="5 9" id="KW-0010">Activator</keyword>
<comment type="subunit">
    <text evidence="9">Component of the Mediator complex.</text>
</comment>
<dbReference type="Pfam" id="PF08689">
    <property type="entry name" value="Med5"/>
    <property type="match status" value="1"/>
</dbReference>
<dbReference type="GO" id="GO:0016592">
    <property type="term" value="C:mediator complex"/>
    <property type="evidence" value="ECO:0007669"/>
    <property type="project" value="InterPro"/>
</dbReference>
<evidence type="ECO:0000256" key="7">
    <source>
        <dbReference type="ARBA" id="ARBA00023242"/>
    </source>
</evidence>
<comment type="function">
    <text evidence="9">Component of the Mediator complex, a coactivator involved in the regulated transcription of nearly all RNA polymerase II-dependent genes. Mediator functions as a bridge to convey information from gene-specific regulatory proteins to the basal RNA polymerase II transcription machinery. Mediator is recruited to promoters by direct interactions with regulatory proteins and serves as a scaffold for the assembly of a functional preinitiation complex with RNA polymerase II and the general transcription factors.</text>
</comment>
<gene>
    <name evidence="9" type="primary">MED5</name>
    <name evidence="10" type="ORF">OH76DRAFT_242711</name>
</gene>
<accession>A0A371DHR0</accession>
<dbReference type="GO" id="GO:0003712">
    <property type="term" value="F:transcription coregulator activity"/>
    <property type="evidence" value="ECO:0007669"/>
    <property type="project" value="InterPro"/>
</dbReference>
<dbReference type="InterPro" id="IPR014801">
    <property type="entry name" value="Mediator_Med5_fun"/>
</dbReference>
<evidence type="ECO:0000313" key="10">
    <source>
        <dbReference type="EMBL" id="RDX52074.1"/>
    </source>
</evidence>
<keyword evidence="6 9" id="KW-0804">Transcription</keyword>
<evidence type="ECO:0000256" key="5">
    <source>
        <dbReference type="ARBA" id="ARBA00023159"/>
    </source>
</evidence>
<name>A0A371DHR0_9APHY</name>
<evidence type="ECO:0000256" key="1">
    <source>
        <dbReference type="ARBA" id="ARBA00004123"/>
    </source>
</evidence>